<evidence type="ECO:0000256" key="1">
    <source>
        <dbReference type="ARBA" id="ARBA00022679"/>
    </source>
</evidence>
<evidence type="ECO:0000313" key="5">
    <source>
        <dbReference type="Proteomes" id="UP000031760"/>
    </source>
</evidence>
<dbReference type="PROSITE" id="PS51186">
    <property type="entry name" value="GNAT"/>
    <property type="match status" value="1"/>
</dbReference>
<dbReference type="HOGENOM" id="CLU_013985_13_3_10"/>
<dbReference type="Gene3D" id="3.40.630.30">
    <property type="match status" value="1"/>
</dbReference>
<dbReference type="GO" id="GO:0016747">
    <property type="term" value="F:acyltransferase activity, transferring groups other than amino-acyl groups"/>
    <property type="evidence" value="ECO:0007669"/>
    <property type="project" value="InterPro"/>
</dbReference>
<dbReference type="CDD" id="cd04301">
    <property type="entry name" value="NAT_SF"/>
    <property type="match status" value="1"/>
</dbReference>
<dbReference type="STRING" id="1454201.NMS_1797"/>
<dbReference type="KEGG" id="nmf:NMS_1797"/>
<evidence type="ECO:0000259" key="3">
    <source>
        <dbReference type="PROSITE" id="PS51186"/>
    </source>
</evidence>
<dbReference type="RefSeq" id="WP_041496339.1">
    <property type="nucleotide sequence ID" value="NZ_AP014548.1"/>
</dbReference>
<dbReference type="InterPro" id="IPR050832">
    <property type="entry name" value="Bact_Acetyltransf"/>
</dbReference>
<dbReference type="SUPFAM" id="SSF55729">
    <property type="entry name" value="Acyl-CoA N-acyltransferases (Nat)"/>
    <property type="match status" value="1"/>
</dbReference>
<feature type="domain" description="N-acetyltransferase" evidence="3">
    <location>
        <begin position="21"/>
        <end position="169"/>
    </location>
</feature>
<gene>
    <name evidence="4" type="ORF">NMS_1797</name>
</gene>
<sequence>MKETDSYKYLNAKPDQISAALELLKIAALRLQFKQLSQWSYWLDPPQERLEWLKQGFENKEYFFLELDSKIIAMYRLMELDLKYWGERSDSAYYIHSLVVHPDYKGQGIGAQIIRKIHELAVTNHKQFLRLDCDASNPALCDYYRQLGFDEVGLIHLELSVNRQFQRSV</sequence>
<dbReference type="InterPro" id="IPR016181">
    <property type="entry name" value="Acyl_CoA_acyltransferase"/>
</dbReference>
<dbReference type="PANTHER" id="PTHR43877">
    <property type="entry name" value="AMINOALKYLPHOSPHONATE N-ACETYLTRANSFERASE-RELATED-RELATED"/>
    <property type="match status" value="1"/>
</dbReference>
<dbReference type="EMBL" id="AP014548">
    <property type="protein sequence ID" value="BAO55806.1"/>
    <property type="molecule type" value="Genomic_DNA"/>
</dbReference>
<organism evidence="4 5">
    <name type="scientific">Nonlabens marinus S1-08</name>
    <dbReference type="NCBI Taxonomy" id="1454201"/>
    <lineage>
        <taxon>Bacteria</taxon>
        <taxon>Pseudomonadati</taxon>
        <taxon>Bacteroidota</taxon>
        <taxon>Flavobacteriia</taxon>
        <taxon>Flavobacteriales</taxon>
        <taxon>Flavobacteriaceae</taxon>
        <taxon>Nonlabens</taxon>
    </lineage>
</organism>
<protein>
    <submittedName>
        <fullName evidence="4">Acetyltransferase, GNAT family</fullName>
    </submittedName>
</protein>
<accession>W8W069</accession>
<reference evidence="4 5" key="1">
    <citation type="journal article" date="2014" name="Proc. Natl. Acad. Sci. U.S.A.">
        <title>Functional characterization of flavobacteria rhodopsins reveals a unique class of light-driven chloride pump in bacteria.</title>
        <authorList>
            <person name="Yoshizawa S."/>
            <person name="Kumagai Y."/>
            <person name="Kim H."/>
            <person name="Ogura Y."/>
            <person name="Hayashi T."/>
            <person name="Iwasaki W."/>
            <person name="DeLong E.F."/>
            <person name="Kogure K."/>
        </authorList>
    </citation>
    <scope>NUCLEOTIDE SEQUENCE [LARGE SCALE GENOMIC DNA]</scope>
    <source>
        <strain evidence="4 5">S1-08</strain>
    </source>
</reference>
<proteinExistence type="predicted"/>
<dbReference type="OrthoDB" id="1188001at2"/>
<name>W8W069_9FLAO</name>
<dbReference type="InterPro" id="IPR000182">
    <property type="entry name" value="GNAT_dom"/>
</dbReference>
<dbReference type="Proteomes" id="UP000031760">
    <property type="component" value="Chromosome"/>
</dbReference>
<dbReference type="PANTHER" id="PTHR43877:SF2">
    <property type="entry name" value="AMINOALKYLPHOSPHONATE N-ACETYLTRANSFERASE-RELATED"/>
    <property type="match status" value="1"/>
</dbReference>
<dbReference type="Pfam" id="PF00583">
    <property type="entry name" value="Acetyltransf_1"/>
    <property type="match status" value="1"/>
</dbReference>
<evidence type="ECO:0000256" key="2">
    <source>
        <dbReference type="ARBA" id="ARBA00023315"/>
    </source>
</evidence>
<keyword evidence="1 4" id="KW-0808">Transferase</keyword>
<dbReference type="AlphaFoldDB" id="W8W069"/>
<keyword evidence="5" id="KW-1185">Reference proteome</keyword>
<evidence type="ECO:0000313" key="4">
    <source>
        <dbReference type="EMBL" id="BAO55806.1"/>
    </source>
</evidence>
<keyword evidence="2" id="KW-0012">Acyltransferase</keyword>